<dbReference type="AlphaFoldDB" id="A0A177A5M4"/>
<feature type="region of interest" description="Disordered" evidence="1">
    <location>
        <begin position="80"/>
        <end position="103"/>
    </location>
</feature>
<protein>
    <submittedName>
        <fullName evidence="2">Uncharacterized protein</fullName>
    </submittedName>
</protein>
<evidence type="ECO:0000256" key="1">
    <source>
        <dbReference type="SAM" id="MobiDB-lite"/>
    </source>
</evidence>
<proteinExistence type="predicted"/>
<reference evidence="2" key="1">
    <citation type="submission" date="2016-03" db="EMBL/GenBank/DDBJ databases">
        <title>Updated assembly of Pseudogymnoascus destructans, the fungus causing white-nose syndrome of bats.</title>
        <authorList>
            <person name="Palmer J.M."/>
            <person name="Drees K.P."/>
            <person name="Foster J.T."/>
            <person name="Lindner D.L."/>
        </authorList>
    </citation>
    <scope>NUCLEOTIDE SEQUENCE [LARGE SCALE GENOMIC DNA]</scope>
    <source>
        <strain evidence="2">20631-21</strain>
    </source>
</reference>
<sequence length="130" mass="14165">MRLELKMARIEADGVRAEMEGMRGEMDKMKVDLALLKRADAAREAAGRRENVKIPDVGMYAPATSTAAMRSVLVQTAQTPTPAASLPPQVAGKGPTVQGMSDRDNEIGESYLYQQWASSNGLRVFRVVAR</sequence>
<dbReference type="EMBL" id="KV441404">
    <property type="protein sequence ID" value="OAF56413.1"/>
    <property type="molecule type" value="Genomic_DNA"/>
</dbReference>
<dbReference type="RefSeq" id="XP_024321707.1">
    <property type="nucleotide sequence ID" value="XM_024470270.1"/>
</dbReference>
<evidence type="ECO:0000313" key="2">
    <source>
        <dbReference type="EMBL" id="OAF56413.1"/>
    </source>
</evidence>
<dbReference type="GeneID" id="36289736"/>
<organism evidence="2">
    <name type="scientific">Pseudogymnoascus destructans</name>
    <dbReference type="NCBI Taxonomy" id="655981"/>
    <lineage>
        <taxon>Eukaryota</taxon>
        <taxon>Fungi</taxon>
        <taxon>Dikarya</taxon>
        <taxon>Ascomycota</taxon>
        <taxon>Pezizomycotina</taxon>
        <taxon>Leotiomycetes</taxon>
        <taxon>Thelebolales</taxon>
        <taxon>Thelebolaceae</taxon>
        <taxon>Pseudogymnoascus</taxon>
    </lineage>
</organism>
<gene>
    <name evidence="2" type="ORF">VC83_06680</name>
</gene>
<accession>A0A177A5M4</accession>
<name>A0A177A5M4_9PEZI</name>
<dbReference type="Proteomes" id="UP000077154">
    <property type="component" value="Unassembled WGS sequence"/>
</dbReference>